<evidence type="ECO:0000313" key="1">
    <source>
        <dbReference type="EMBL" id="CEK69544.1"/>
    </source>
</evidence>
<proteinExistence type="predicted"/>
<gene>
    <name evidence="1" type="primary">ORF70622</name>
</gene>
<accession>A0A0B6ZLP7</accession>
<protein>
    <submittedName>
        <fullName evidence="1">Uncharacterized protein</fullName>
    </submittedName>
</protein>
<organism evidence="1">
    <name type="scientific">Arion vulgaris</name>
    <dbReference type="NCBI Taxonomy" id="1028688"/>
    <lineage>
        <taxon>Eukaryota</taxon>
        <taxon>Metazoa</taxon>
        <taxon>Spiralia</taxon>
        <taxon>Lophotrochozoa</taxon>
        <taxon>Mollusca</taxon>
        <taxon>Gastropoda</taxon>
        <taxon>Heterobranchia</taxon>
        <taxon>Euthyneura</taxon>
        <taxon>Panpulmonata</taxon>
        <taxon>Eupulmonata</taxon>
        <taxon>Stylommatophora</taxon>
        <taxon>Helicina</taxon>
        <taxon>Arionoidea</taxon>
        <taxon>Arionidae</taxon>
        <taxon>Arion</taxon>
    </lineage>
</organism>
<reference evidence="1" key="1">
    <citation type="submission" date="2014-12" db="EMBL/GenBank/DDBJ databases">
        <title>Insight into the proteome of Arion vulgaris.</title>
        <authorList>
            <person name="Aradska J."/>
            <person name="Bulat T."/>
            <person name="Smidak R."/>
            <person name="Sarate P."/>
            <person name="Gangsoo J."/>
            <person name="Sialana F."/>
            <person name="Bilban M."/>
            <person name="Lubec G."/>
        </authorList>
    </citation>
    <scope>NUCLEOTIDE SEQUENCE</scope>
    <source>
        <tissue evidence="1">Skin</tissue>
    </source>
</reference>
<dbReference type="EMBL" id="HACG01022679">
    <property type="protein sequence ID" value="CEK69544.1"/>
    <property type="molecule type" value="Transcribed_RNA"/>
</dbReference>
<sequence length="81" mass="9356">MNSFVVSVSGGVSDHFAKHLELLIVEVSHRFSQFSTLEQIIMFINNLFASVDVTELESRVWEVYEKYNLEELEILNLLSGY</sequence>
<feature type="non-terminal residue" evidence="1">
    <location>
        <position position="81"/>
    </location>
</feature>
<dbReference type="AlphaFoldDB" id="A0A0B6ZLP7"/>
<name>A0A0B6ZLP7_9EUPU</name>